<proteinExistence type="predicted"/>
<dbReference type="SUPFAM" id="SSF101898">
    <property type="entry name" value="NHL repeat"/>
    <property type="match status" value="1"/>
</dbReference>
<dbReference type="AlphaFoldDB" id="C5K608"/>
<protein>
    <recommendedName>
        <fullName evidence="4">NHL repeat-containing protein</fullName>
    </recommendedName>
</protein>
<evidence type="ECO:0000313" key="2">
    <source>
        <dbReference type="EMBL" id="EER20038.1"/>
    </source>
</evidence>
<dbReference type="Proteomes" id="UP000007800">
    <property type="component" value="Unassembled WGS sequence"/>
</dbReference>
<reference evidence="2 3" key="1">
    <citation type="submission" date="2008-07" db="EMBL/GenBank/DDBJ databases">
        <authorList>
            <person name="El-Sayed N."/>
            <person name="Caler E."/>
            <person name="Inman J."/>
            <person name="Amedeo P."/>
            <person name="Hass B."/>
            <person name="Wortman J."/>
        </authorList>
    </citation>
    <scope>NUCLEOTIDE SEQUENCE [LARGE SCALE GENOMIC DNA]</scope>
    <source>
        <strain evidence="3">ATCC 50983 / TXsc</strain>
    </source>
</reference>
<accession>C5K608</accession>
<dbReference type="InterPro" id="IPR001258">
    <property type="entry name" value="NHL_repeat"/>
</dbReference>
<evidence type="ECO:0008006" key="4">
    <source>
        <dbReference type="Google" id="ProtNLM"/>
    </source>
</evidence>
<dbReference type="Pfam" id="PF01436">
    <property type="entry name" value="NHL"/>
    <property type="match status" value="1"/>
</dbReference>
<organism evidence="3">
    <name type="scientific">Perkinsus marinus (strain ATCC 50983 / TXsc)</name>
    <dbReference type="NCBI Taxonomy" id="423536"/>
    <lineage>
        <taxon>Eukaryota</taxon>
        <taxon>Sar</taxon>
        <taxon>Alveolata</taxon>
        <taxon>Perkinsozoa</taxon>
        <taxon>Perkinsea</taxon>
        <taxon>Perkinsida</taxon>
        <taxon>Perkinsidae</taxon>
        <taxon>Perkinsus</taxon>
    </lineage>
</organism>
<gene>
    <name evidence="2" type="ORF">Pmar_PMAR007298</name>
</gene>
<dbReference type="GeneID" id="9059024"/>
<evidence type="ECO:0000313" key="3">
    <source>
        <dbReference type="Proteomes" id="UP000007800"/>
    </source>
</evidence>
<sequence length="275" mass="30252">MALNSSADNYGSDIKMVVWSYLAQSGLPTRLRPVKRYLDKYPDVPTLIGSFTFKDGSIGRFRATTGELLSRTYINDEGDVVHELHDDPVYDLLFPANTVRNAPRTVFSAIQRQRGTIVCDTFSCRVTEVIDGGSVCLYDTVDSSSSSSPRLAFPSDAVLVDDKFILVADTSNNRIVQFDTEHPESPGEVVLSGLCRPTCLAFDGHLSMLYIVLLTTQVFAWRYGTPSHNLTQLDKNAIGREASIQQLDAIGSGRLLASMRFGGNNVAVILEPDFD</sequence>
<dbReference type="RefSeq" id="XP_002788242.1">
    <property type="nucleotide sequence ID" value="XM_002788196.1"/>
</dbReference>
<dbReference type="OrthoDB" id="464397at2759"/>
<evidence type="ECO:0000256" key="1">
    <source>
        <dbReference type="ARBA" id="ARBA00022737"/>
    </source>
</evidence>
<dbReference type="Gene3D" id="2.120.10.30">
    <property type="entry name" value="TolB, C-terminal domain"/>
    <property type="match status" value="1"/>
</dbReference>
<dbReference type="EMBL" id="GG670840">
    <property type="protein sequence ID" value="EER20038.1"/>
    <property type="molecule type" value="Genomic_DNA"/>
</dbReference>
<dbReference type="InterPro" id="IPR011042">
    <property type="entry name" value="6-blade_b-propeller_TolB-like"/>
</dbReference>
<dbReference type="InParanoid" id="C5K608"/>
<keyword evidence="3" id="KW-1185">Reference proteome</keyword>
<keyword evidence="1" id="KW-0677">Repeat</keyword>
<name>C5K608_PERM5</name>